<organism evidence="2 3">
    <name type="scientific">Longibaculum muris</name>
    <dbReference type="NCBI Taxonomy" id="1796628"/>
    <lineage>
        <taxon>Bacteria</taxon>
        <taxon>Bacillati</taxon>
        <taxon>Bacillota</taxon>
        <taxon>Erysipelotrichia</taxon>
        <taxon>Erysipelotrichales</taxon>
        <taxon>Coprobacillaceae</taxon>
        <taxon>Longibaculum</taxon>
    </lineage>
</organism>
<reference evidence="2 3" key="1">
    <citation type="submission" date="2019-03" db="EMBL/GenBank/DDBJ databases">
        <title>Genomic Encyclopedia of Type Strains, Phase IV (KMG-IV): sequencing the most valuable type-strain genomes for metagenomic binning, comparative biology and taxonomic classification.</title>
        <authorList>
            <person name="Goeker M."/>
        </authorList>
    </citation>
    <scope>NUCLEOTIDE SEQUENCE [LARGE SCALE GENOMIC DNA]</scope>
    <source>
        <strain evidence="2 3">DSM 29487</strain>
    </source>
</reference>
<keyword evidence="3" id="KW-1185">Reference proteome</keyword>
<protein>
    <submittedName>
        <fullName evidence="2">Uncharacterized protein</fullName>
    </submittedName>
</protein>
<evidence type="ECO:0000256" key="1">
    <source>
        <dbReference type="SAM" id="MobiDB-lite"/>
    </source>
</evidence>
<feature type="region of interest" description="Disordered" evidence="1">
    <location>
        <begin position="1"/>
        <end position="77"/>
    </location>
</feature>
<comment type="caution">
    <text evidence="2">The sequence shown here is derived from an EMBL/GenBank/DDBJ whole genome shotgun (WGS) entry which is preliminary data.</text>
</comment>
<evidence type="ECO:0000313" key="3">
    <source>
        <dbReference type="Proteomes" id="UP000295515"/>
    </source>
</evidence>
<gene>
    <name evidence="2" type="ORF">EDD60_104111</name>
</gene>
<name>A0A4R3Z6R1_9FIRM</name>
<sequence length="139" mass="15851">MTPTSLTLSDVTAVKIKKAKDDKKETTTNETDEKIKELTKTDEKDKTNEKDKTDEKDKDDETSKDKTDEKKKKQEEKDYVFQAKVNVSVTGTLNQITKTIDEFNKMKGVEISKFNFSESTDPTKPATVSLEIVIYMAEQ</sequence>
<proteinExistence type="predicted"/>
<dbReference type="EMBL" id="SMCQ01000004">
    <property type="protein sequence ID" value="TCW01292.1"/>
    <property type="molecule type" value="Genomic_DNA"/>
</dbReference>
<evidence type="ECO:0000313" key="2">
    <source>
        <dbReference type="EMBL" id="TCW01292.1"/>
    </source>
</evidence>
<feature type="compositionally biased region" description="Basic and acidic residues" evidence="1">
    <location>
        <begin position="19"/>
        <end position="77"/>
    </location>
</feature>
<accession>A0A4R3Z6R1</accession>
<dbReference type="Proteomes" id="UP000295515">
    <property type="component" value="Unassembled WGS sequence"/>
</dbReference>
<dbReference type="AlphaFoldDB" id="A0A4R3Z6R1"/>